<protein>
    <submittedName>
        <fullName evidence="2 4">Uncharacterized protein</fullName>
    </submittedName>
</protein>
<dbReference type="Proteomes" id="UP000272942">
    <property type="component" value="Unassembled WGS sequence"/>
</dbReference>
<keyword evidence="3" id="KW-1185">Reference proteome</keyword>
<feature type="region of interest" description="Disordered" evidence="1">
    <location>
        <begin position="1"/>
        <end position="24"/>
    </location>
</feature>
<name>A0A183AK39_9TREM</name>
<gene>
    <name evidence="2" type="ORF">ECPE_LOCUS7324</name>
</gene>
<evidence type="ECO:0000313" key="3">
    <source>
        <dbReference type="Proteomes" id="UP000272942"/>
    </source>
</evidence>
<reference evidence="4" key="1">
    <citation type="submission" date="2016-06" db="UniProtKB">
        <authorList>
            <consortium name="WormBaseParasite"/>
        </authorList>
    </citation>
    <scope>IDENTIFICATION</scope>
</reference>
<dbReference type="AlphaFoldDB" id="A0A183AK39"/>
<accession>A0A183AK39</accession>
<feature type="compositionally biased region" description="Polar residues" evidence="1">
    <location>
        <begin position="1"/>
        <end position="10"/>
    </location>
</feature>
<evidence type="ECO:0000313" key="4">
    <source>
        <dbReference type="WBParaSite" id="ECPE_0000734001-mRNA-1"/>
    </source>
</evidence>
<organism evidence="4">
    <name type="scientific">Echinostoma caproni</name>
    <dbReference type="NCBI Taxonomy" id="27848"/>
    <lineage>
        <taxon>Eukaryota</taxon>
        <taxon>Metazoa</taxon>
        <taxon>Spiralia</taxon>
        <taxon>Lophotrochozoa</taxon>
        <taxon>Platyhelminthes</taxon>
        <taxon>Trematoda</taxon>
        <taxon>Digenea</taxon>
        <taxon>Plagiorchiida</taxon>
        <taxon>Echinostomata</taxon>
        <taxon>Echinostomatoidea</taxon>
        <taxon>Echinostomatidae</taxon>
        <taxon>Echinostoma</taxon>
    </lineage>
</organism>
<dbReference type="EMBL" id="UZAN01044438">
    <property type="protein sequence ID" value="VDP80780.1"/>
    <property type="molecule type" value="Genomic_DNA"/>
</dbReference>
<proteinExistence type="predicted"/>
<reference evidence="2 3" key="2">
    <citation type="submission" date="2018-11" db="EMBL/GenBank/DDBJ databases">
        <authorList>
            <consortium name="Pathogen Informatics"/>
        </authorList>
    </citation>
    <scope>NUCLEOTIDE SEQUENCE [LARGE SCALE GENOMIC DNA]</scope>
    <source>
        <strain evidence="2 3">Egypt</strain>
    </source>
</reference>
<evidence type="ECO:0000313" key="2">
    <source>
        <dbReference type="EMBL" id="VDP80780.1"/>
    </source>
</evidence>
<dbReference type="WBParaSite" id="ECPE_0000734001-mRNA-1">
    <property type="protein sequence ID" value="ECPE_0000734001-mRNA-1"/>
    <property type="gene ID" value="ECPE_0000734001"/>
</dbReference>
<evidence type="ECO:0000256" key="1">
    <source>
        <dbReference type="SAM" id="MobiDB-lite"/>
    </source>
</evidence>
<sequence>MCTEQVQFEQVSRDSTDGGIAADQDDNKTFMSYLVCIRFDTGRCDSATCCRSFGRLSRQEVATERRLGLDHDYRHLHVASNALLGEDAYISQ</sequence>